<feature type="domain" description="Spermatogenesis-associated protein 20-like TRX" evidence="1">
    <location>
        <begin position="30"/>
        <end position="185"/>
    </location>
</feature>
<dbReference type="EMBL" id="SMFK01000001">
    <property type="protein sequence ID" value="TDD99883.1"/>
    <property type="molecule type" value="Genomic_DNA"/>
</dbReference>
<dbReference type="InterPro" id="IPR036249">
    <property type="entry name" value="Thioredoxin-like_sf"/>
</dbReference>
<dbReference type="InterPro" id="IPR024705">
    <property type="entry name" value="Ssp411"/>
</dbReference>
<dbReference type="PROSITE" id="PS51257">
    <property type="entry name" value="PROKAR_LIPOPROTEIN"/>
    <property type="match status" value="1"/>
</dbReference>
<dbReference type="InterPro" id="IPR004879">
    <property type="entry name" value="Ssp411-like_TRX"/>
</dbReference>
<dbReference type="Proteomes" id="UP000295479">
    <property type="component" value="Unassembled WGS sequence"/>
</dbReference>
<dbReference type="Gene3D" id="3.40.30.10">
    <property type="entry name" value="Glutaredoxin"/>
    <property type="match status" value="1"/>
</dbReference>
<dbReference type="Gene3D" id="1.50.10.10">
    <property type="match status" value="2"/>
</dbReference>
<accession>A0A4R5CNC8</accession>
<comment type="caution">
    <text evidence="2">The sequence shown here is derived from an EMBL/GenBank/DDBJ whole genome shotgun (WGS) entry which is preliminary data.</text>
</comment>
<evidence type="ECO:0000313" key="2">
    <source>
        <dbReference type="EMBL" id="TDD99883.1"/>
    </source>
</evidence>
<name>A0A4R5CNC8_9FLAO</name>
<dbReference type="OrthoDB" id="9762614at2"/>
<dbReference type="Pfam" id="PF03190">
    <property type="entry name" value="Thioredox_DsbH"/>
    <property type="match status" value="1"/>
</dbReference>
<dbReference type="GO" id="GO:0005975">
    <property type="term" value="P:carbohydrate metabolic process"/>
    <property type="evidence" value="ECO:0007669"/>
    <property type="project" value="InterPro"/>
</dbReference>
<dbReference type="InterPro" id="IPR012341">
    <property type="entry name" value="6hp_glycosidase-like_sf"/>
</dbReference>
<dbReference type="PANTHER" id="PTHR42899">
    <property type="entry name" value="SPERMATOGENESIS-ASSOCIATED PROTEIN 20"/>
    <property type="match status" value="1"/>
</dbReference>
<evidence type="ECO:0000313" key="3">
    <source>
        <dbReference type="Proteomes" id="UP000295479"/>
    </source>
</evidence>
<dbReference type="SUPFAM" id="SSF48208">
    <property type="entry name" value="Six-hairpin glycosidases"/>
    <property type="match status" value="1"/>
</dbReference>
<gene>
    <name evidence="2" type="ORF">E0F76_01220</name>
</gene>
<sequence length="702" mass="80824">MRTIYLLFFIPYFFMSCNGKRAKEENYKHTNDLINETSPYLLQHAHNPVDWKAWNQETLDIAKSENKLMIISVGYSACHWCHVMEKESFENEAVAKLMNDNFISIKVDREERPDIDQVYMNAVQLMTGKGGWPLNCIALPDGRPIFGGTYFTKEEWVKVLTELSNLYKNNPKKANEYADKLVEGIQKSELITLNSNEATFKSSEVTTAVKSWQKEWDFNEGGLKGDTKFPMPNALDFLLRYSVQNKDKSILNYLETTLTKMAYGGIYDPIGGGFSRYSVDTKWHIPHFEKMLYDNAQLVSFYSDAYLATKDELYKKTVQETLIFVERELMASNGAFYSSLDADSKNKEAKLEEGAYYVWNKEELQSLLKSDFPLFQEYYSINNSGLWENKNYVLYKTQSDQDFSVKHQLTTNALDKKVQNWKQILLTARNKRARPHLDDKTLTSWNALMIKGYASAYRAFKNQHYKEIALKNANFIANNQIQKDGSLYHSYKDGKSSIIGFSEDYATVADAFIAVYQISLDEKWLVKSKQLTDYALAHFWDKKSNMFYFTSNDSSTLIARKMEIADNVIPGSNSILAQNLFRLGHYYSNDSYSKTAEQMLNNVKNEALQSPTAYYNWLNLMMNYTDKYYEVAISGKDALAKTSELQSYYLPNILIAGATKDSKLALLENRFIANETYIYVCVNKACKMPETEASNAVAVIKK</sequence>
<evidence type="ECO:0000259" key="1">
    <source>
        <dbReference type="Pfam" id="PF03190"/>
    </source>
</evidence>
<reference evidence="2 3" key="1">
    <citation type="submission" date="2019-03" db="EMBL/GenBank/DDBJ databases">
        <title>Flavobacterium AR-3-4 sp. nov. isolated from arctic soil.</title>
        <authorList>
            <person name="Chaudhary D.K."/>
        </authorList>
    </citation>
    <scope>NUCLEOTIDE SEQUENCE [LARGE SCALE GENOMIC DNA]</scope>
    <source>
        <strain evidence="2 3">AR-3-4</strain>
    </source>
</reference>
<dbReference type="SUPFAM" id="SSF52833">
    <property type="entry name" value="Thioredoxin-like"/>
    <property type="match status" value="1"/>
</dbReference>
<dbReference type="AlphaFoldDB" id="A0A4R5CNC8"/>
<dbReference type="PIRSF" id="PIRSF006402">
    <property type="entry name" value="UCP006402_thioredoxin"/>
    <property type="match status" value="1"/>
</dbReference>
<protein>
    <submittedName>
        <fullName evidence="2">Thioredoxin domain-containing protein</fullName>
    </submittedName>
</protein>
<dbReference type="InterPro" id="IPR008928">
    <property type="entry name" value="6-hairpin_glycosidase_sf"/>
</dbReference>
<dbReference type="PANTHER" id="PTHR42899:SF1">
    <property type="entry name" value="SPERMATOGENESIS-ASSOCIATED PROTEIN 20"/>
    <property type="match status" value="1"/>
</dbReference>
<organism evidence="2 3">
    <name type="scientific">Flavobacterium cellulosilyticum</name>
    <dbReference type="NCBI Taxonomy" id="2541731"/>
    <lineage>
        <taxon>Bacteria</taxon>
        <taxon>Pseudomonadati</taxon>
        <taxon>Bacteroidota</taxon>
        <taxon>Flavobacteriia</taxon>
        <taxon>Flavobacteriales</taxon>
        <taxon>Flavobacteriaceae</taxon>
        <taxon>Flavobacterium</taxon>
    </lineage>
</organism>
<keyword evidence="3" id="KW-1185">Reference proteome</keyword>
<dbReference type="CDD" id="cd02955">
    <property type="entry name" value="SSP411"/>
    <property type="match status" value="1"/>
</dbReference>
<proteinExistence type="predicted"/>